<reference evidence="5" key="2">
    <citation type="submission" date="2020-09" db="EMBL/GenBank/DDBJ databases">
        <authorList>
            <person name="Sun Q."/>
            <person name="Kim S."/>
        </authorList>
    </citation>
    <scope>NUCLEOTIDE SEQUENCE</scope>
    <source>
        <strain evidence="5">KCTC 12711</strain>
    </source>
</reference>
<evidence type="ECO:0000259" key="4">
    <source>
        <dbReference type="SMART" id="SM00797"/>
    </source>
</evidence>
<dbReference type="AlphaFoldDB" id="A0A918RNM7"/>
<dbReference type="InterPro" id="IPR003778">
    <property type="entry name" value="CT_A_B"/>
</dbReference>
<proteinExistence type="predicted"/>
<dbReference type="Pfam" id="PF02626">
    <property type="entry name" value="CT_A_B"/>
    <property type="match status" value="1"/>
</dbReference>
<dbReference type="InterPro" id="IPR029000">
    <property type="entry name" value="Cyclophilin-like_dom_sf"/>
</dbReference>
<dbReference type="Proteomes" id="UP000614811">
    <property type="component" value="Unassembled WGS sequence"/>
</dbReference>
<keyword evidence="6" id="KW-1185">Reference proteome</keyword>
<evidence type="ECO:0000256" key="2">
    <source>
        <dbReference type="ARBA" id="ARBA00022801"/>
    </source>
</evidence>
<evidence type="ECO:0000313" key="6">
    <source>
        <dbReference type="Proteomes" id="UP000614811"/>
    </source>
</evidence>
<gene>
    <name evidence="5" type="ORF">GCM10008090_14870</name>
</gene>
<dbReference type="SUPFAM" id="SSF50891">
    <property type="entry name" value="Cyclophilin-like"/>
    <property type="match status" value="1"/>
</dbReference>
<evidence type="ECO:0000313" key="5">
    <source>
        <dbReference type="EMBL" id="GHA06233.1"/>
    </source>
</evidence>
<dbReference type="Gene3D" id="2.40.100.10">
    <property type="entry name" value="Cyclophilin-like"/>
    <property type="match status" value="1"/>
</dbReference>
<dbReference type="PANTHER" id="PTHR43309:SF4">
    <property type="entry name" value="CARBOXYLTRANSFERASE DOMAIN-CONTAINING PROTEIN"/>
    <property type="match status" value="1"/>
</dbReference>
<comment type="caution">
    <text evidence="5">The sequence shown here is derived from an EMBL/GenBank/DDBJ whole genome shotgun (WGS) entry which is preliminary data.</text>
</comment>
<dbReference type="GO" id="GO:0016787">
    <property type="term" value="F:hydrolase activity"/>
    <property type="evidence" value="ECO:0007669"/>
    <property type="project" value="UniProtKB-KW"/>
</dbReference>
<accession>A0A918RNM7</accession>
<dbReference type="PANTHER" id="PTHR43309">
    <property type="entry name" value="5-OXOPROLINASE SUBUNIT C"/>
    <property type="match status" value="1"/>
</dbReference>
<dbReference type="GO" id="GO:0005524">
    <property type="term" value="F:ATP binding"/>
    <property type="evidence" value="ECO:0007669"/>
    <property type="project" value="UniProtKB-KW"/>
</dbReference>
<name>A0A918RNM7_9GAMM</name>
<evidence type="ECO:0000256" key="3">
    <source>
        <dbReference type="ARBA" id="ARBA00022840"/>
    </source>
</evidence>
<keyword evidence="1" id="KW-0547">Nucleotide-binding</keyword>
<evidence type="ECO:0000256" key="1">
    <source>
        <dbReference type="ARBA" id="ARBA00022741"/>
    </source>
</evidence>
<organism evidence="5 6">
    <name type="scientific">Arenicella chitinivorans</name>
    <dbReference type="NCBI Taxonomy" id="1329800"/>
    <lineage>
        <taxon>Bacteria</taxon>
        <taxon>Pseudomonadati</taxon>
        <taxon>Pseudomonadota</taxon>
        <taxon>Gammaproteobacteria</taxon>
        <taxon>Arenicellales</taxon>
        <taxon>Arenicellaceae</taxon>
        <taxon>Arenicella</taxon>
    </lineage>
</organism>
<sequence length="307" mass="34006">MTQVCRLTRAGGVVQVQDLGRKQSMHHGITESGAADRQAFLWANRLLQQQHDTAMLEITVGDVAFDILHDVRIALTGADLNATLNGSPMDGWQSYNLRCGDTLAFGFPRSGLRAYLAFAGALDWPQIYDSYSWVDKEALPGTPVLKPGGVLRLYQIQPHAFQTAVPTRFVPDYNEPLTLDLLLGYQAHLFPTESIATFFKTEFEVQPASSRMGYQLAGAKVAHEIEQLYSEGIAYGAVQVPPDGNPVVLLNDRQTMGGYPKLGCISQRSGAALSQRLPGAKVRFRGQGYDEMVREWDQMMSFLEVEY</sequence>
<reference evidence="5" key="1">
    <citation type="journal article" date="2014" name="Int. J. Syst. Evol. Microbiol.">
        <title>Complete genome sequence of Corynebacterium casei LMG S-19264T (=DSM 44701T), isolated from a smear-ripened cheese.</title>
        <authorList>
            <consortium name="US DOE Joint Genome Institute (JGI-PGF)"/>
            <person name="Walter F."/>
            <person name="Albersmeier A."/>
            <person name="Kalinowski J."/>
            <person name="Ruckert C."/>
        </authorList>
    </citation>
    <scope>NUCLEOTIDE SEQUENCE</scope>
    <source>
        <strain evidence="5">KCTC 12711</strain>
    </source>
</reference>
<dbReference type="SMART" id="SM00797">
    <property type="entry name" value="AHS2"/>
    <property type="match status" value="1"/>
</dbReference>
<keyword evidence="3" id="KW-0067">ATP-binding</keyword>
<dbReference type="InterPro" id="IPR052708">
    <property type="entry name" value="PxpC"/>
</dbReference>
<dbReference type="EMBL" id="BMXA01000002">
    <property type="protein sequence ID" value="GHA06233.1"/>
    <property type="molecule type" value="Genomic_DNA"/>
</dbReference>
<keyword evidence="2 5" id="KW-0378">Hydrolase</keyword>
<dbReference type="RefSeq" id="WP_189399445.1">
    <property type="nucleotide sequence ID" value="NZ_BMXA01000002.1"/>
</dbReference>
<protein>
    <submittedName>
        <fullName evidence="5">Allophanate hydrolase</fullName>
    </submittedName>
</protein>
<feature type="domain" description="Carboxyltransferase" evidence="4">
    <location>
        <begin position="26"/>
        <end position="302"/>
    </location>
</feature>